<dbReference type="Pfam" id="PF13561">
    <property type="entry name" value="adh_short_C2"/>
    <property type="match status" value="1"/>
</dbReference>
<sequence>MKSLWSDAEAKEFKTDLDLRVYTSRLLGRDSSLVLHGGGNTSVKSTATNLFGESEDILYVKGSGWDLATIEAEGFAPVKMEMLLKMAELKELNDTDMVKYQRLAMTNPSAPNPSVEAILHAVIPYKFVDHTHTDAVVTITNTEGGEEKIKELYGDKVLIIPYIMPGFVLAKLIYDMTRDVNWDELEGMVLMNHGLFTFNDDAKKSYEKTIELVDKAEKYLASKGADLEIKNESLDIDLIELASIRKEVSKLKGHATISILNDSNLASYFSKQDIVKIATQGPLTPDHVIRTKRIPAIVGEDFETDLASYVQEYTQYFEDNKTDETLLNPAPNFAILKDNGVLSFGKNAKEANIIKDINEHTFEAILKAEKLGGYKALSAAKIFEVEYWELEQAKLKKSGISPEFSGKVALVTGGASGIGKAIAKMLNSRGAAVVVLDINPDVENVFNKPDAKGVCCDLTSNDDIKKAVEIAVKNFGGIDIVVSNAGIFTPSENLDSLSDENWEKSMNINLTSHQKLIRATAPYLKLGIDASIVMVASKNFPAPGKGAAAYSVAKAGQTQLARIAALELGGYGVRVNTLHPHAVFDTAIWTDEVLANRAKAYGMSVEEYKTNNVLKTEIKSDDVAELVCAMASKPFAKTTGSQVAIDGGSDRII</sequence>
<dbReference type="InterPro" id="IPR001303">
    <property type="entry name" value="Aldolase_II/adducin_N"/>
</dbReference>
<dbReference type="RefSeq" id="WP_152306806.1">
    <property type="nucleotide sequence ID" value="NZ_CP043617.1"/>
</dbReference>
<reference evidence="4 5" key="1">
    <citation type="submission" date="2019-09" db="EMBL/GenBank/DDBJ databases">
        <title>Sulfurimonas gotlandica sp. nov., a chemoautotrophic and psychrotolerant epsilonproteobacterium isolated from a pelagic redoxcline, and an emended description of the genus Sulfurimonas.</title>
        <authorList>
            <person name="Wang S."/>
            <person name="Jiang L."/>
            <person name="Shao S."/>
        </authorList>
    </citation>
    <scope>NUCLEOTIDE SEQUENCE [LARGE SCALE GENOMIC DNA]</scope>
    <source>
        <strain evidence="4 5">GYSZ_1</strain>
    </source>
</reference>
<dbReference type="NCBIfam" id="NF006196">
    <property type="entry name" value="PRK08324.2-4"/>
    <property type="match status" value="1"/>
</dbReference>
<dbReference type="PRINTS" id="PR00081">
    <property type="entry name" value="GDHRDH"/>
</dbReference>
<dbReference type="Pfam" id="PF00596">
    <property type="entry name" value="Aldolase_II"/>
    <property type="match status" value="1"/>
</dbReference>
<dbReference type="SMART" id="SM01007">
    <property type="entry name" value="Aldolase_II"/>
    <property type="match status" value="1"/>
</dbReference>
<dbReference type="FunFam" id="3.40.50.720:FF:000084">
    <property type="entry name" value="Short-chain dehydrogenase reductase"/>
    <property type="match status" value="1"/>
</dbReference>
<dbReference type="NCBIfam" id="NF006197">
    <property type="entry name" value="PRK08324.2-5"/>
    <property type="match status" value="1"/>
</dbReference>
<dbReference type="CDD" id="cd08943">
    <property type="entry name" value="R1PA_ADH_SDR_c"/>
    <property type="match status" value="1"/>
</dbReference>
<dbReference type="InterPro" id="IPR002347">
    <property type="entry name" value="SDR_fam"/>
</dbReference>
<dbReference type="SUPFAM" id="SSF53639">
    <property type="entry name" value="AraD/HMP-PK domain-like"/>
    <property type="match status" value="1"/>
</dbReference>
<name>A0A5P8NZH4_9BACT</name>
<dbReference type="AlphaFoldDB" id="A0A5P8NZH4"/>
<protein>
    <submittedName>
        <fullName evidence="4">Bifunctional aldolase/short-chain dehydrogenase</fullName>
    </submittedName>
</protein>
<evidence type="ECO:0000256" key="2">
    <source>
        <dbReference type="ARBA" id="ARBA00023002"/>
    </source>
</evidence>
<dbReference type="Gene3D" id="3.40.225.10">
    <property type="entry name" value="Class II aldolase/adducin N-terminal domain"/>
    <property type="match status" value="1"/>
</dbReference>
<dbReference type="InterPro" id="IPR036409">
    <property type="entry name" value="Aldolase_II/adducin_N_sf"/>
</dbReference>
<dbReference type="GO" id="GO:0016491">
    <property type="term" value="F:oxidoreductase activity"/>
    <property type="evidence" value="ECO:0007669"/>
    <property type="project" value="UniProtKB-KW"/>
</dbReference>
<keyword evidence="2" id="KW-0560">Oxidoreductase</keyword>
<evidence type="ECO:0000259" key="3">
    <source>
        <dbReference type="SMART" id="SM01007"/>
    </source>
</evidence>
<dbReference type="SUPFAM" id="SSF51735">
    <property type="entry name" value="NAD(P)-binding Rossmann-fold domains"/>
    <property type="match status" value="1"/>
</dbReference>
<dbReference type="InterPro" id="IPR036291">
    <property type="entry name" value="NAD(P)-bd_dom_sf"/>
</dbReference>
<dbReference type="Gene3D" id="3.40.50.720">
    <property type="entry name" value="NAD(P)-binding Rossmann-like Domain"/>
    <property type="match status" value="1"/>
</dbReference>
<dbReference type="EMBL" id="CP043617">
    <property type="protein sequence ID" value="QFR48863.1"/>
    <property type="molecule type" value="Genomic_DNA"/>
</dbReference>
<keyword evidence="5" id="KW-1185">Reference proteome</keyword>
<dbReference type="PANTHER" id="PTHR24321:SF14">
    <property type="entry name" value="SHORT-CHAIN TYPE DEHYDROGENASE_REDUCTASE BLR2146-RELATED"/>
    <property type="match status" value="1"/>
</dbReference>
<proteinExistence type="inferred from homology"/>
<accession>A0A5P8NZH4</accession>
<organism evidence="4 5">
    <name type="scientific">Sulfurimonas lithotrophica</name>
    <dbReference type="NCBI Taxonomy" id="2590022"/>
    <lineage>
        <taxon>Bacteria</taxon>
        <taxon>Pseudomonadati</taxon>
        <taxon>Campylobacterota</taxon>
        <taxon>Epsilonproteobacteria</taxon>
        <taxon>Campylobacterales</taxon>
        <taxon>Sulfurimonadaceae</taxon>
        <taxon>Sulfurimonas</taxon>
    </lineage>
</organism>
<evidence type="ECO:0000313" key="4">
    <source>
        <dbReference type="EMBL" id="QFR48863.1"/>
    </source>
</evidence>
<gene>
    <name evidence="4" type="ORF">FJR48_03665</name>
</gene>
<feature type="domain" description="Class II aldolase/adducin N-terminal" evidence="3">
    <location>
        <begin position="19"/>
        <end position="220"/>
    </location>
</feature>
<comment type="similarity">
    <text evidence="1">Belongs to the short-chain dehydrogenases/reductases (SDR) family.</text>
</comment>
<dbReference type="KEGG" id="sulg:FJR48_03665"/>
<dbReference type="OrthoDB" id="9774430at2"/>
<evidence type="ECO:0000256" key="1">
    <source>
        <dbReference type="ARBA" id="ARBA00006484"/>
    </source>
</evidence>
<evidence type="ECO:0000313" key="5">
    <source>
        <dbReference type="Proteomes" id="UP000326944"/>
    </source>
</evidence>
<dbReference type="Proteomes" id="UP000326944">
    <property type="component" value="Chromosome"/>
</dbReference>
<dbReference type="PANTHER" id="PTHR24321">
    <property type="entry name" value="DEHYDROGENASES, SHORT CHAIN"/>
    <property type="match status" value="1"/>
</dbReference>